<protein>
    <recommendedName>
        <fullName evidence="4">Prokineticin domain-containing protein</fullName>
    </recommendedName>
</protein>
<accession>A0AAW1DE62</accession>
<organism evidence="2 3">
    <name type="scientific">Rhynocoris fuscipes</name>
    <dbReference type="NCBI Taxonomy" id="488301"/>
    <lineage>
        <taxon>Eukaryota</taxon>
        <taxon>Metazoa</taxon>
        <taxon>Ecdysozoa</taxon>
        <taxon>Arthropoda</taxon>
        <taxon>Hexapoda</taxon>
        <taxon>Insecta</taxon>
        <taxon>Pterygota</taxon>
        <taxon>Neoptera</taxon>
        <taxon>Paraneoptera</taxon>
        <taxon>Hemiptera</taxon>
        <taxon>Heteroptera</taxon>
        <taxon>Panheteroptera</taxon>
        <taxon>Cimicomorpha</taxon>
        <taxon>Reduviidae</taxon>
        <taxon>Harpactorinae</taxon>
        <taxon>Harpactorini</taxon>
        <taxon>Rhynocoris</taxon>
    </lineage>
</organism>
<evidence type="ECO:0008006" key="4">
    <source>
        <dbReference type="Google" id="ProtNLM"/>
    </source>
</evidence>
<dbReference type="Gene3D" id="2.10.80.10">
    <property type="entry name" value="Lipase, subunit A"/>
    <property type="match status" value="1"/>
</dbReference>
<dbReference type="EMBL" id="JAPXFL010000003">
    <property type="protein sequence ID" value="KAK9508976.1"/>
    <property type="molecule type" value="Genomic_DNA"/>
</dbReference>
<feature type="signal peptide" evidence="1">
    <location>
        <begin position="1"/>
        <end position="21"/>
    </location>
</feature>
<sequence length="128" mass="14318">MEEKILLLICGLAYSLMMVTASPRMYFDIKKPAFIDCISSRECAKSQCCSVNPGRYAVPTCRERGDIGAACRPNNEPFSNNVTYPDDSTVFFQDVYYILCPCQDGLTCSSDGECIDPTLSPDFNYLNY</sequence>
<evidence type="ECO:0000313" key="3">
    <source>
        <dbReference type="Proteomes" id="UP001461498"/>
    </source>
</evidence>
<keyword evidence="3" id="KW-1185">Reference proteome</keyword>
<feature type="chain" id="PRO_5043855831" description="Prokineticin domain-containing protein" evidence="1">
    <location>
        <begin position="22"/>
        <end position="128"/>
    </location>
</feature>
<keyword evidence="1" id="KW-0732">Signal</keyword>
<evidence type="ECO:0000256" key="1">
    <source>
        <dbReference type="SAM" id="SignalP"/>
    </source>
</evidence>
<proteinExistence type="predicted"/>
<gene>
    <name evidence="2" type="ORF">O3M35_006402</name>
</gene>
<evidence type="ECO:0000313" key="2">
    <source>
        <dbReference type="EMBL" id="KAK9508976.1"/>
    </source>
</evidence>
<dbReference type="Proteomes" id="UP001461498">
    <property type="component" value="Unassembled WGS sequence"/>
</dbReference>
<comment type="caution">
    <text evidence="2">The sequence shown here is derived from an EMBL/GenBank/DDBJ whole genome shotgun (WGS) entry which is preliminary data.</text>
</comment>
<name>A0AAW1DE62_9HEMI</name>
<reference evidence="2 3" key="1">
    <citation type="submission" date="2022-12" db="EMBL/GenBank/DDBJ databases">
        <title>Chromosome-level genome assembly of true bugs.</title>
        <authorList>
            <person name="Ma L."/>
            <person name="Li H."/>
        </authorList>
    </citation>
    <scope>NUCLEOTIDE SEQUENCE [LARGE SCALE GENOMIC DNA]</scope>
    <source>
        <strain evidence="2">Lab_2022b</strain>
    </source>
</reference>
<dbReference type="AlphaFoldDB" id="A0AAW1DE62"/>